<dbReference type="EMBL" id="JAOVZO020000015">
    <property type="protein sequence ID" value="MDC8013036.1"/>
    <property type="molecule type" value="Genomic_DNA"/>
</dbReference>
<name>A0A9X3YL73_9GAMM</name>
<organism evidence="3 4">
    <name type="scientific">Tahibacter soli</name>
    <dbReference type="NCBI Taxonomy" id="2983605"/>
    <lineage>
        <taxon>Bacteria</taxon>
        <taxon>Pseudomonadati</taxon>
        <taxon>Pseudomonadota</taxon>
        <taxon>Gammaproteobacteria</taxon>
        <taxon>Lysobacterales</taxon>
        <taxon>Rhodanobacteraceae</taxon>
        <taxon>Tahibacter</taxon>
    </lineage>
</organism>
<dbReference type="InterPro" id="IPR024079">
    <property type="entry name" value="MetalloPept_cat_dom_sf"/>
</dbReference>
<dbReference type="Gene3D" id="3.40.390.10">
    <property type="entry name" value="Collagenase (Catalytic Domain)"/>
    <property type="match status" value="1"/>
</dbReference>
<evidence type="ECO:0000256" key="1">
    <source>
        <dbReference type="SAM" id="MobiDB-lite"/>
    </source>
</evidence>
<feature type="region of interest" description="Disordered" evidence="1">
    <location>
        <begin position="1423"/>
        <end position="1462"/>
    </location>
</feature>
<dbReference type="InterPro" id="IPR019026">
    <property type="entry name" value="Peptidase_M64_IgA"/>
</dbReference>
<comment type="caution">
    <text evidence="3">The sequence shown here is derived from an EMBL/GenBank/DDBJ whole genome shotgun (WGS) entry which is preliminary data.</text>
</comment>
<dbReference type="Proteomes" id="UP001139971">
    <property type="component" value="Unassembled WGS sequence"/>
</dbReference>
<dbReference type="GO" id="GO:0008237">
    <property type="term" value="F:metallopeptidase activity"/>
    <property type="evidence" value="ECO:0007669"/>
    <property type="project" value="InterPro"/>
</dbReference>
<sequence length="1462" mass="155665">MSIAVRCRAAVCALLFAVSGIVAAAESAGWLLLLDAADGGLTATDVVATERFVPGRAIAGGSDAARIELRDDAGRLLYQAPFALPVHGGVAHAGPGAYRLAVRVPALAEATQIAAIEASGRVLWSRRVDAAFRGEAQKKAADAAVEFARASSSAGKSSSEAIAKLAAFNERRRREEGDDAATAFVREPTDERRRRLDALRLPDGPHSPQTIDAVRADATAVAPIAVPAPHAVPAKAATVRTYRGRILGDDGRALGAAFGAWIDLDTTGSRFFTVDADGRYTVDVDAGAAVRIDARPPPPYPQQAFDIAPAPDGSVPDLRLVRGWAIEGRVLTPTGGAPTGNVAVEARVPTGYGGDYIIGEGTVTANGSYGVAVPRDGKPVTLVATDRATPARWLNSRRSLGVVGGDLRADIALDAGILVPARPLSDGPVPNIDWQVGCHNENDATWGNGNGFATVLLRIRPGARYGCSLSAAAPFLPSSAQGLVFEAGQVWHPALRRGTRVALAAGGDAGPSWQGYGSAYAGGDTVSFSAGYTNWNVLVPDGRVILNFPASDGLMPTAIGPRRFADGERVTVAPRRGAMVTGRVMVDATDLSNGDNYGTLSAYRASDGALVQSTEISTTGAYVIALPLDTYDFKAERFPETAFRVLHLAPTERRGVRIDGDATVDLTIPAPTRTLTIERTWADCDTYRSTVMHVRENGRTLGEPVLGSTESACANGVRTMTSMLKTRPGVYELRFVSAGTDTTPWRSVDLREADATLALDLGPMRAWRPKLVDAHGREVAFGGGSIFDRRSHSLGWLYGNGPLTIPVNDDRTLVLDPPPGTRALPKQIALDTTAALPDEIVFDELPAPSGDGPVRTMLASTRDDPIRVLFIGDGYVAGRETFTDTNGNGVWDGYTWFDRNGDGAWHSGDGDLIDGHGDRPAYPQEGADPRALSEPFVDANGDGVPNVDDASLFYANVETYLRDWFGGDYWSQRRGDFEVKAAFLASPQAGVGVVDENNTRLRERASLFGATYYASRGVVLLDRNAALVAAERVVPGYDLVVVLVNEMPRGGRANATINTWPGSIVADGGHRLAGYTKTPIAHETGHALGWLGDEYIEYWYLDSVSDIAEPTEPNLTGRPARADLKWNDLVAADAPVPSTYAHDGIGLFPGARYHRAGAFRPSWNSIMRYGLFFDAVGRRELDARFARLFQTATAPPSGNWYDRRRAGHGVDLQLFRRDPERGDMYFVVFYTYDDSGKPEWYQSLGRISGGTFVPIADPNGRTLTRVRGIGGGSPAVASGDLSIDFARNEACRTDDRADARGLAAMRWSVGGKAALWCIEPAVARSAHASPDFSGHWFAPADPGWGMEVTAIDDGDGAPTLVAFLYYVDANGQPRWASASTGDFASGQPLVAYEADNGYCRTCNAPATRTQAPIGRITLTLATATREDPPGGTNRVDVDIAPPGGGAFRKTDVPITLLSEPPQ</sequence>
<accession>A0A9X3YL73</accession>
<evidence type="ECO:0000256" key="2">
    <source>
        <dbReference type="SAM" id="SignalP"/>
    </source>
</evidence>
<keyword evidence="2" id="KW-0732">Signal</keyword>
<keyword evidence="4" id="KW-1185">Reference proteome</keyword>
<reference evidence="3" key="1">
    <citation type="submission" date="2023-02" db="EMBL/GenBank/DDBJ databases">
        <title>Tahibacter soli sp. nov. isolated from soil.</title>
        <authorList>
            <person name="Baek J.H."/>
            <person name="Lee J.K."/>
            <person name="Choi D.G."/>
            <person name="Jeon C.O."/>
        </authorList>
    </citation>
    <scope>NUCLEOTIDE SEQUENCE</scope>
    <source>
        <strain evidence="3">BL</strain>
    </source>
</reference>
<gene>
    <name evidence="3" type="ORF">OD750_010815</name>
</gene>
<proteinExistence type="predicted"/>
<evidence type="ECO:0000313" key="4">
    <source>
        <dbReference type="Proteomes" id="UP001139971"/>
    </source>
</evidence>
<feature type="chain" id="PRO_5040934586" evidence="2">
    <location>
        <begin position="25"/>
        <end position="1462"/>
    </location>
</feature>
<evidence type="ECO:0000313" key="3">
    <source>
        <dbReference type="EMBL" id="MDC8013036.1"/>
    </source>
</evidence>
<dbReference type="RefSeq" id="WP_263544725.1">
    <property type="nucleotide sequence ID" value="NZ_JAOVZO020000015.1"/>
</dbReference>
<dbReference type="Pfam" id="PF09471">
    <property type="entry name" value="Peptidase_M64"/>
    <property type="match status" value="1"/>
</dbReference>
<feature type="signal peptide" evidence="2">
    <location>
        <begin position="1"/>
        <end position="24"/>
    </location>
</feature>
<protein>
    <submittedName>
        <fullName evidence="3">M64 family metallopeptidase</fullName>
    </submittedName>
</protein>